<dbReference type="Pfam" id="PF00646">
    <property type="entry name" value="F-box"/>
    <property type="match status" value="1"/>
</dbReference>
<feature type="domain" description="F-box" evidence="1">
    <location>
        <begin position="1"/>
        <end position="44"/>
    </location>
</feature>
<reference evidence="2 3" key="1">
    <citation type="journal article" date="2010" name="Nature">
        <title>Genome sequencing and analysis of the model grass Brachypodium distachyon.</title>
        <authorList>
            <consortium name="International Brachypodium Initiative"/>
        </authorList>
    </citation>
    <scope>NUCLEOTIDE SEQUENCE [LARGE SCALE GENOMIC DNA]</scope>
    <source>
        <strain evidence="2 3">Bd21</strain>
    </source>
</reference>
<protein>
    <recommendedName>
        <fullName evidence="1">F-box domain-containing protein</fullName>
    </recommendedName>
</protein>
<dbReference type="InterPro" id="IPR001810">
    <property type="entry name" value="F-box_dom"/>
</dbReference>
<name>A0A0Q3NE42_BRADI</name>
<gene>
    <name evidence="2" type="ORF">BRADI_1g23357v3</name>
</gene>
<accession>A0A0Q3NE42</accession>
<dbReference type="SMART" id="SM00256">
    <property type="entry name" value="FBOX"/>
    <property type="match status" value="1"/>
</dbReference>
<dbReference type="AlphaFoldDB" id="A0A0Q3NE42"/>
<dbReference type="SUPFAM" id="SSF81383">
    <property type="entry name" value="F-box domain"/>
    <property type="match status" value="1"/>
</dbReference>
<evidence type="ECO:0000313" key="2">
    <source>
        <dbReference type="EMBL" id="KQK15510.2"/>
    </source>
</evidence>
<dbReference type="PANTHER" id="PTHR31672">
    <property type="entry name" value="BNACNNG10540D PROTEIN"/>
    <property type="match status" value="1"/>
</dbReference>
<evidence type="ECO:0000313" key="4">
    <source>
        <dbReference type="Proteomes" id="UP000008810"/>
    </source>
</evidence>
<dbReference type="Gramene" id="KQK15510">
    <property type="protein sequence ID" value="KQK15510"/>
    <property type="gene ID" value="BRADI_1g23357v3"/>
</dbReference>
<keyword evidence="4" id="KW-1185">Reference proteome</keyword>
<dbReference type="EnsemblPlants" id="KQK15510">
    <property type="protein sequence ID" value="KQK15510"/>
    <property type="gene ID" value="BRADI_1g23357v3"/>
</dbReference>
<dbReference type="InterPro" id="IPR036047">
    <property type="entry name" value="F-box-like_dom_sf"/>
</dbReference>
<evidence type="ECO:0000259" key="1">
    <source>
        <dbReference type="PROSITE" id="PS50181"/>
    </source>
</evidence>
<sequence>MAAQLPDDVILEILLRLPATDIARCRQVCRAWRSAIADPSFDRAHSAKRPSAAARVAAQHEVYYHGFFGLPRFRVTRIVAFDFFLRGEHAAPLRPRALCFSSPHAQFTMLVGSWDGVVCLKQGILQVHSRFDDVPREAPFGFYVHQFVLWNPVAMTSATVGVPGPDHRQHQLGHIIGGYAHLGTRRFHLLHASGETNGGFRISPTPFRILSVGDDAAWRELPFLLGEEDTFPEIIMGKGNVVRLHDNLHWLAQPSSSSSGTRMQLRVLVFDTTREKFLLMETVTAKERPGGPLCVYGWHGSACCRRSSASSPWSRRQARWSCGCSKATTPAKLLRAAAGGSRHGSA</sequence>
<dbReference type="InterPro" id="IPR050796">
    <property type="entry name" value="SCF_F-box_component"/>
</dbReference>
<dbReference type="EMBL" id="CM000880">
    <property type="protein sequence ID" value="KQK15510.2"/>
    <property type="molecule type" value="Genomic_DNA"/>
</dbReference>
<evidence type="ECO:0000313" key="3">
    <source>
        <dbReference type="EnsemblPlants" id="KQK15510"/>
    </source>
</evidence>
<organism evidence="2">
    <name type="scientific">Brachypodium distachyon</name>
    <name type="common">Purple false brome</name>
    <name type="synonym">Trachynia distachya</name>
    <dbReference type="NCBI Taxonomy" id="15368"/>
    <lineage>
        <taxon>Eukaryota</taxon>
        <taxon>Viridiplantae</taxon>
        <taxon>Streptophyta</taxon>
        <taxon>Embryophyta</taxon>
        <taxon>Tracheophyta</taxon>
        <taxon>Spermatophyta</taxon>
        <taxon>Magnoliopsida</taxon>
        <taxon>Liliopsida</taxon>
        <taxon>Poales</taxon>
        <taxon>Poaceae</taxon>
        <taxon>BOP clade</taxon>
        <taxon>Pooideae</taxon>
        <taxon>Stipodae</taxon>
        <taxon>Brachypodieae</taxon>
        <taxon>Brachypodium</taxon>
    </lineage>
</organism>
<dbReference type="Proteomes" id="UP000008810">
    <property type="component" value="Chromosome 1"/>
</dbReference>
<reference evidence="2" key="2">
    <citation type="submission" date="2017-06" db="EMBL/GenBank/DDBJ databases">
        <title>WGS assembly of Brachypodium distachyon.</title>
        <authorList>
            <consortium name="The International Brachypodium Initiative"/>
            <person name="Lucas S."/>
            <person name="Harmon-Smith M."/>
            <person name="Lail K."/>
            <person name="Tice H."/>
            <person name="Grimwood J."/>
            <person name="Bruce D."/>
            <person name="Barry K."/>
            <person name="Shu S."/>
            <person name="Lindquist E."/>
            <person name="Wang M."/>
            <person name="Pitluck S."/>
            <person name="Vogel J.P."/>
            <person name="Garvin D.F."/>
            <person name="Mockler T.C."/>
            <person name="Schmutz J."/>
            <person name="Rokhsar D."/>
            <person name="Bevan M.W."/>
        </authorList>
    </citation>
    <scope>NUCLEOTIDE SEQUENCE</scope>
    <source>
        <strain evidence="2">Bd21</strain>
    </source>
</reference>
<dbReference type="OrthoDB" id="587254at2759"/>
<dbReference type="Gene3D" id="1.20.1280.50">
    <property type="match status" value="1"/>
</dbReference>
<dbReference type="CDD" id="cd22157">
    <property type="entry name" value="F-box_AtFBW1-like"/>
    <property type="match status" value="1"/>
</dbReference>
<dbReference type="PROSITE" id="PS50181">
    <property type="entry name" value="FBOX"/>
    <property type="match status" value="1"/>
</dbReference>
<proteinExistence type="predicted"/>
<reference evidence="3" key="3">
    <citation type="submission" date="2018-08" db="UniProtKB">
        <authorList>
            <consortium name="EnsemblPlants"/>
        </authorList>
    </citation>
    <scope>IDENTIFICATION</scope>
    <source>
        <strain evidence="3">cv. Bd21</strain>
    </source>
</reference>
<dbReference type="PANTHER" id="PTHR31672:SF2">
    <property type="entry name" value="F-BOX DOMAIN-CONTAINING PROTEIN"/>
    <property type="match status" value="1"/>
</dbReference>
<dbReference type="InParanoid" id="A0A0Q3NE42"/>